<name>A0AAV7RE32_PLEWA</name>
<sequence>MRRIETENTVRAQHCARAAPCSVYTRFLVVLETDALRQRTLCTLNTERMPLPAASTRVSWLSWRHAVYSVVLETRLHLVLCAQAQLQTDALAALRCPGDMSTPRA</sequence>
<evidence type="ECO:0000313" key="2">
    <source>
        <dbReference type="Proteomes" id="UP001066276"/>
    </source>
</evidence>
<dbReference type="AlphaFoldDB" id="A0AAV7RE32"/>
<dbReference type="Proteomes" id="UP001066276">
    <property type="component" value="Chromosome 5"/>
</dbReference>
<protein>
    <submittedName>
        <fullName evidence="1">Uncharacterized protein</fullName>
    </submittedName>
</protein>
<comment type="caution">
    <text evidence="1">The sequence shown here is derived from an EMBL/GenBank/DDBJ whole genome shotgun (WGS) entry which is preliminary data.</text>
</comment>
<dbReference type="EMBL" id="JANPWB010000009">
    <property type="protein sequence ID" value="KAJ1149696.1"/>
    <property type="molecule type" value="Genomic_DNA"/>
</dbReference>
<organism evidence="1 2">
    <name type="scientific">Pleurodeles waltl</name>
    <name type="common">Iberian ribbed newt</name>
    <dbReference type="NCBI Taxonomy" id="8319"/>
    <lineage>
        <taxon>Eukaryota</taxon>
        <taxon>Metazoa</taxon>
        <taxon>Chordata</taxon>
        <taxon>Craniata</taxon>
        <taxon>Vertebrata</taxon>
        <taxon>Euteleostomi</taxon>
        <taxon>Amphibia</taxon>
        <taxon>Batrachia</taxon>
        <taxon>Caudata</taxon>
        <taxon>Salamandroidea</taxon>
        <taxon>Salamandridae</taxon>
        <taxon>Pleurodelinae</taxon>
        <taxon>Pleurodeles</taxon>
    </lineage>
</organism>
<gene>
    <name evidence="1" type="ORF">NDU88_002501</name>
</gene>
<proteinExistence type="predicted"/>
<evidence type="ECO:0000313" key="1">
    <source>
        <dbReference type="EMBL" id="KAJ1149696.1"/>
    </source>
</evidence>
<keyword evidence="2" id="KW-1185">Reference proteome</keyword>
<reference evidence="1" key="1">
    <citation type="journal article" date="2022" name="bioRxiv">
        <title>Sequencing and chromosome-scale assembly of the giantPleurodeles waltlgenome.</title>
        <authorList>
            <person name="Brown T."/>
            <person name="Elewa A."/>
            <person name="Iarovenko S."/>
            <person name="Subramanian E."/>
            <person name="Araus A.J."/>
            <person name="Petzold A."/>
            <person name="Susuki M."/>
            <person name="Suzuki K.-i.T."/>
            <person name="Hayashi T."/>
            <person name="Toyoda A."/>
            <person name="Oliveira C."/>
            <person name="Osipova E."/>
            <person name="Leigh N.D."/>
            <person name="Simon A."/>
            <person name="Yun M.H."/>
        </authorList>
    </citation>
    <scope>NUCLEOTIDE SEQUENCE</scope>
    <source>
        <strain evidence="1">20211129_DDA</strain>
        <tissue evidence="1">Liver</tissue>
    </source>
</reference>
<accession>A0AAV7RE32</accession>